<evidence type="ECO:0000256" key="2">
    <source>
        <dbReference type="ARBA" id="ARBA00022771"/>
    </source>
</evidence>
<name>A0ABR5BJY6_CRYGA</name>
<dbReference type="EMBL" id="KN848889">
    <property type="protein sequence ID" value="KIR69143.1"/>
    <property type="molecule type" value="Genomic_DNA"/>
</dbReference>
<evidence type="ECO:0000256" key="3">
    <source>
        <dbReference type="ARBA" id="ARBA00022833"/>
    </source>
</evidence>
<keyword evidence="1" id="KW-0479">Metal-binding</keyword>
<dbReference type="InterPro" id="IPR003656">
    <property type="entry name" value="Znf_BED"/>
</dbReference>
<gene>
    <name evidence="6" type="ORF">I314_00247</name>
</gene>
<feature type="domain" description="BED-type" evidence="5">
    <location>
        <begin position="69"/>
        <end position="100"/>
    </location>
</feature>
<evidence type="ECO:0000313" key="7">
    <source>
        <dbReference type="Proteomes" id="UP000053800"/>
    </source>
</evidence>
<keyword evidence="7" id="KW-1185">Reference proteome</keyword>
<evidence type="ECO:0000256" key="1">
    <source>
        <dbReference type="ARBA" id="ARBA00022723"/>
    </source>
</evidence>
<evidence type="ECO:0000256" key="4">
    <source>
        <dbReference type="SAM" id="MobiDB-lite"/>
    </source>
</evidence>
<organism evidence="6 7">
    <name type="scientific">Cryptococcus bacillisporus CA1873</name>
    <dbReference type="NCBI Taxonomy" id="1296111"/>
    <lineage>
        <taxon>Eukaryota</taxon>
        <taxon>Fungi</taxon>
        <taxon>Dikarya</taxon>
        <taxon>Basidiomycota</taxon>
        <taxon>Agaricomycotina</taxon>
        <taxon>Tremellomycetes</taxon>
        <taxon>Tremellales</taxon>
        <taxon>Cryptococcaceae</taxon>
        <taxon>Cryptococcus</taxon>
        <taxon>Cryptococcus gattii species complex</taxon>
    </lineage>
</organism>
<reference evidence="6 7" key="1">
    <citation type="submission" date="2015-01" db="EMBL/GenBank/DDBJ databases">
        <title>The Genome Sequence of Cryptococcus gattii CA1873.</title>
        <authorList>
            <consortium name="The Broad Institute Genomics Platform"/>
            <person name="Cuomo C."/>
            <person name="Litvintseva A."/>
            <person name="Chen Y."/>
            <person name="Heitman J."/>
            <person name="Sun S."/>
            <person name="Springer D."/>
            <person name="Dromer F."/>
            <person name="Young S."/>
            <person name="Zeng Q."/>
            <person name="Gargeya S."/>
            <person name="Abouelleil A."/>
            <person name="Alvarado L."/>
            <person name="Chapman S.B."/>
            <person name="Gainer-Dewar J."/>
            <person name="Goldberg J."/>
            <person name="Griggs A."/>
            <person name="Gujja S."/>
            <person name="Hansen M."/>
            <person name="Howarth C."/>
            <person name="Imamovic A."/>
            <person name="Larimer J."/>
            <person name="Murphy C."/>
            <person name="Naylor J."/>
            <person name="Pearson M."/>
            <person name="Priest M."/>
            <person name="Roberts A."/>
            <person name="Saif S."/>
            <person name="Shea T."/>
            <person name="Sykes S."/>
            <person name="Wortman J."/>
            <person name="Nusbaum C."/>
            <person name="Birren B."/>
        </authorList>
    </citation>
    <scope>NUCLEOTIDE SEQUENCE [LARGE SCALE GENOMIC DNA]</scope>
    <source>
        <strain evidence="6 7">CA1873</strain>
    </source>
</reference>
<protein>
    <recommendedName>
        <fullName evidence="5">BED-type domain-containing protein</fullName>
    </recommendedName>
</protein>
<dbReference type="Pfam" id="PF02892">
    <property type="entry name" value="zf-BED"/>
    <property type="match status" value="1"/>
</dbReference>
<sequence>MQHADPLPPYESTPVFFPDFADASQPLLQLRACRPNGLLPCPAAPGWSLDVNDLLILHPDAHKGDNAYTEWKLITCRVCGKTYDGKNGRSVARRHLQDKHGMPLAAQSRRSRWDLCTSVSASLPYALTRYTNKQSSREFTPVFSNGSDPVASSHRLASPSSPPSFATKRETTAMRMTRRMKTPKTISMEATEASSYPKRSYEA</sequence>
<feature type="region of interest" description="Disordered" evidence="4">
    <location>
        <begin position="140"/>
        <end position="203"/>
    </location>
</feature>
<evidence type="ECO:0000313" key="6">
    <source>
        <dbReference type="EMBL" id="KIR69143.1"/>
    </source>
</evidence>
<evidence type="ECO:0000259" key="5">
    <source>
        <dbReference type="Pfam" id="PF02892"/>
    </source>
</evidence>
<keyword evidence="2" id="KW-0863">Zinc-finger</keyword>
<keyword evidence="3" id="KW-0862">Zinc</keyword>
<accession>A0ABR5BJY6</accession>
<dbReference type="Proteomes" id="UP000053800">
    <property type="component" value="Unassembled WGS sequence"/>
</dbReference>
<proteinExistence type="predicted"/>